<sequence length="166" mass="16729">MPPGNGYDHGMVTAWLRSGMLRPRSAGPLRLLWLAVLVLGVLVTHGASAESAQGHAMVGATAPAHASAVMQEGHTSGAGGGGAVASASPDAAAADGQHEGDGSPHPAEGCVSGQPQQDLYLAAPSLSTRGRVPMTHPFAWGKPDPFRSKSAVPSLTGSRVSVVQQV</sequence>
<evidence type="ECO:0000256" key="1">
    <source>
        <dbReference type="SAM" id="MobiDB-lite"/>
    </source>
</evidence>
<dbReference type="Proteomes" id="UP001500033">
    <property type="component" value="Unassembled WGS sequence"/>
</dbReference>
<comment type="caution">
    <text evidence="2">The sequence shown here is derived from an EMBL/GenBank/DDBJ whole genome shotgun (WGS) entry which is preliminary data.</text>
</comment>
<accession>A0ABN1SGA6</accession>
<dbReference type="EMBL" id="BAAAIE010000043">
    <property type="protein sequence ID" value="GAA0988442.1"/>
    <property type="molecule type" value="Genomic_DNA"/>
</dbReference>
<gene>
    <name evidence="2" type="ORF">GCM10009576_060430</name>
</gene>
<organism evidence="2 3">
    <name type="scientific">Streptomyces rhizosphaericus</name>
    <dbReference type="NCBI Taxonomy" id="114699"/>
    <lineage>
        <taxon>Bacteria</taxon>
        <taxon>Bacillati</taxon>
        <taxon>Actinomycetota</taxon>
        <taxon>Actinomycetes</taxon>
        <taxon>Kitasatosporales</taxon>
        <taxon>Streptomycetaceae</taxon>
        <taxon>Streptomyces</taxon>
        <taxon>Streptomyces violaceusniger group</taxon>
    </lineage>
</organism>
<feature type="compositionally biased region" description="Low complexity" evidence="1">
    <location>
        <begin position="84"/>
        <end position="95"/>
    </location>
</feature>
<protein>
    <submittedName>
        <fullName evidence="2">Uncharacterized protein</fullName>
    </submittedName>
</protein>
<name>A0ABN1SGA6_9ACTN</name>
<proteinExistence type="predicted"/>
<reference evidence="2 3" key="1">
    <citation type="journal article" date="2019" name="Int. J. Syst. Evol. Microbiol.">
        <title>The Global Catalogue of Microorganisms (GCM) 10K type strain sequencing project: providing services to taxonomists for standard genome sequencing and annotation.</title>
        <authorList>
            <consortium name="The Broad Institute Genomics Platform"/>
            <consortium name="The Broad Institute Genome Sequencing Center for Infectious Disease"/>
            <person name="Wu L."/>
            <person name="Ma J."/>
        </authorList>
    </citation>
    <scope>NUCLEOTIDE SEQUENCE [LARGE SCALE GENOMIC DNA]</scope>
    <source>
        <strain evidence="2 3">JCM 11445</strain>
    </source>
</reference>
<evidence type="ECO:0000313" key="2">
    <source>
        <dbReference type="EMBL" id="GAA0988442.1"/>
    </source>
</evidence>
<feature type="region of interest" description="Disordered" evidence="1">
    <location>
        <begin position="68"/>
        <end position="113"/>
    </location>
</feature>
<evidence type="ECO:0000313" key="3">
    <source>
        <dbReference type="Proteomes" id="UP001500033"/>
    </source>
</evidence>
<keyword evidence="3" id="KW-1185">Reference proteome</keyword>